<dbReference type="InterPro" id="IPR050180">
    <property type="entry name" value="RNR_Ribonuclease"/>
</dbReference>
<sequence>MLGLYKERWGQAFFLPFDSPSPEEIPLTSEKHLSPLSGMIVEVDRDSKRLTEVLGMPDDPGVDTRVVIKRYNLASAFTEEALAEAENCSPKIRSQDKKERKDYRNWKIVTIDGASSQDFDDAVSVRKLRNGHFLLGVHIADVSHYVKPGTALDAAAYDRGTSVYFPDLTLSMLPERLSNDICSLRPQVERFAFSALHEIDGEGEVIKIEFHPSVIRTAERMTYNSVYRIFEGDEEEREKFSDLVPDLLLMRDLARVLRTRRAKEGSLDFDLLEPELVYKEGSLHSIVPFEHNEAHRVIEEFMLVANEAVASFLGGKSVSLIYRIHPPPGLKDLERLKEILA</sequence>
<feature type="non-terminal residue" evidence="2">
    <location>
        <position position="341"/>
    </location>
</feature>
<dbReference type="GO" id="GO:0003723">
    <property type="term" value="F:RNA binding"/>
    <property type="evidence" value="ECO:0007669"/>
    <property type="project" value="InterPro"/>
</dbReference>
<protein>
    <recommendedName>
        <fullName evidence="1">RNB domain-containing protein</fullName>
    </recommendedName>
</protein>
<evidence type="ECO:0000259" key="1">
    <source>
        <dbReference type="SMART" id="SM00955"/>
    </source>
</evidence>
<dbReference type="PANTHER" id="PTHR23355:SF9">
    <property type="entry name" value="DIS3-LIKE EXONUCLEASE 2"/>
    <property type="match status" value="1"/>
</dbReference>
<evidence type="ECO:0000313" key="2">
    <source>
        <dbReference type="EMBL" id="GAF80310.1"/>
    </source>
</evidence>
<dbReference type="InterPro" id="IPR012340">
    <property type="entry name" value="NA-bd_OB-fold"/>
</dbReference>
<comment type="caution">
    <text evidence="2">The sequence shown here is derived from an EMBL/GenBank/DDBJ whole genome shotgun (WGS) entry which is preliminary data.</text>
</comment>
<feature type="domain" description="RNB" evidence="1">
    <location>
        <begin position="100"/>
        <end position="341"/>
    </location>
</feature>
<dbReference type="AlphaFoldDB" id="X0TW13"/>
<proteinExistence type="predicted"/>
<dbReference type="SUPFAM" id="SSF50249">
    <property type="entry name" value="Nucleic acid-binding proteins"/>
    <property type="match status" value="1"/>
</dbReference>
<dbReference type="EMBL" id="BARS01000633">
    <property type="protein sequence ID" value="GAF80310.1"/>
    <property type="molecule type" value="Genomic_DNA"/>
</dbReference>
<organism evidence="2">
    <name type="scientific">marine sediment metagenome</name>
    <dbReference type="NCBI Taxonomy" id="412755"/>
    <lineage>
        <taxon>unclassified sequences</taxon>
        <taxon>metagenomes</taxon>
        <taxon>ecological metagenomes</taxon>
    </lineage>
</organism>
<dbReference type="GO" id="GO:0004540">
    <property type="term" value="F:RNA nuclease activity"/>
    <property type="evidence" value="ECO:0007669"/>
    <property type="project" value="InterPro"/>
</dbReference>
<dbReference type="GO" id="GO:0006402">
    <property type="term" value="P:mRNA catabolic process"/>
    <property type="evidence" value="ECO:0007669"/>
    <property type="project" value="TreeGrafter"/>
</dbReference>
<dbReference type="Pfam" id="PF00773">
    <property type="entry name" value="RNB"/>
    <property type="match status" value="1"/>
</dbReference>
<dbReference type="InterPro" id="IPR001900">
    <property type="entry name" value="RNase_II/R"/>
</dbReference>
<accession>X0TW13</accession>
<gene>
    <name evidence="2" type="ORF">S01H1_01458</name>
</gene>
<name>X0TW13_9ZZZZ</name>
<dbReference type="GO" id="GO:0005829">
    <property type="term" value="C:cytosol"/>
    <property type="evidence" value="ECO:0007669"/>
    <property type="project" value="TreeGrafter"/>
</dbReference>
<reference evidence="2" key="1">
    <citation type="journal article" date="2014" name="Front. Microbiol.">
        <title>High frequency of phylogenetically diverse reductive dehalogenase-homologous genes in deep subseafloor sedimentary metagenomes.</title>
        <authorList>
            <person name="Kawai M."/>
            <person name="Futagami T."/>
            <person name="Toyoda A."/>
            <person name="Takaki Y."/>
            <person name="Nishi S."/>
            <person name="Hori S."/>
            <person name="Arai W."/>
            <person name="Tsubouchi T."/>
            <person name="Morono Y."/>
            <person name="Uchiyama I."/>
            <person name="Ito T."/>
            <person name="Fujiyama A."/>
            <person name="Inagaki F."/>
            <person name="Takami H."/>
        </authorList>
    </citation>
    <scope>NUCLEOTIDE SEQUENCE</scope>
    <source>
        <strain evidence="2">Expedition CK06-06</strain>
    </source>
</reference>
<dbReference type="SMART" id="SM00955">
    <property type="entry name" value="RNB"/>
    <property type="match status" value="1"/>
</dbReference>
<dbReference type="PANTHER" id="PTHR23355">
    <property type="entry name" value="RIBONUCLEASE"/>
    <property type="match status" value="1"/>
</dbReference>